<name>A0ABR8G3K6_9NOSO</name>
<accession>A0ABR8G3K6</accession>
<dbReference type="EMBL" id="JACJTB010000051">
    <property type="protein sequence ID" value="MBD2597830.1"/>
    <property type="molecule type" value="Genomic_DNA"/>
</dbReference>
<evidence type="ECO:0000313" key="2">
    <source>
        <dbReference type="Proteomes" id="UP000603457"/>
    </source>
</evidence>
<protein>
    <submittedName>
        <fullName evidence="1">Uncharacterized protein</fullName>
    </submittedName>
</protein>
<reference evidence="1 2" key="1">
    <citation type="journal article" date="2020" name="ISME J.">
        <title>Comparative genomics reveals insights into cyanobacterial evolution and habitat adaptation.</title>
        <authorList>
            <person name="Chen M.Y."/>
            <person name="Teng W.K."/>
            <person name="Zhao L."/>
            <person name="Hu C.X."/>
            <person name="Zhou Y.K."/>
            <person name="Han B.P."/>
            <person name="Song L.R."/>
            <person name="Shu W.S."/>
        </authorList>
    </citation>
    <scope>NUCLEOTIDE SEQUENCE [LARGE SCALE GENOMIC DNA]</scope>
    <source>
        <strain evidence="1 2">FACHB-130</strain>
    </source>
</reference>
<gene>
    <name evidence="1" type="ORF">H6G74_26405</name>
</gene>
<organism evidence="1 2">
    <name type="scientific">Nostoc spongiaeforme FACHB-130</name>
    <dbReference type="NCBI Taxonomy" id="1357510"/>
    <lineage>
        <taxon>Bacteria</taxon>
        <taxon>Bacillati</taxon>
        <taxon>Cyanobacteriota</taxon>
        <taxon>Cyanophyceae</taxon>
        <taxon>Nostocales</taxon>
        <taxon>Nostocaceae</taxon>
        <taxon>Nostoc</taxon>
    </lineage>
</organism>
<sequence>MRLGYEVTLFASGDSQTLARLVAIHPQALPLDSNVQEYAVCEMLEKSQTDQQAAEFGIIHSHVEIGALPLASLVTTPSVHNLHSNFTKDNVNVYSRHQKQAYISISHTQRQINLNYLAIVGNGILLADYPLMPQN</sequence>
<evidence type="ECO:0000313" key="1">
    <source>
        <dbReference type="EMBL" id="MBD2597830.1"/>
    </source>
</evidence>
<comment type="caution">
    <text evidence="1">The sequence shown here is derived from an EMBL/GenBank/DDBJ whole genome shotgun (WGS) entry which is preliminary data.</text>
</comment>
<dbReference type="Gene3D" id="3.40.50.2000">
    <property type="entry name" value="Glycogen Phosphorylase B"/>
    <property type="match status" value="1"/>
</dbReference>
<keyword evidence="2" id="KW-1185">Reference proteome</keyword>
<dbReference type="Proteomes" id="UP000603457">
    <property type="component" value="Unassembled WGS sequence"/>
</dbReference>
<proteinExistence type="predicted"/>